<keyword evidence="2" id="KW-1185">Reference proteome</keyword>
<sequence length="136" mass="14801">MSEQEGWNFNDGKWILGDGVSDYSGYMSSTIRVWLSAPVGSTISVLLDGIVDTHENDGYFSLVVIDDSGEIVPMVSSANDDGSTPYQSVTGRSRVIDETYSFTVTTENFALGLDFVSYSTESPFSVKLNSIVITKD</sequence>
<proteinExistence type="predicted"/>
<reference evidence="1 2" key="1">
    <citation type="submission" date="2021-02" db="EMBL/GenBank/DDBJ databases">
        <title>Variation within the Batrachochytrium salamandrivorans European outbreak.</title>
        <authorList>
            <person name="Kelly M."/>
            <person name="Pasmans F."/>
            <person name="Shea T.P."/>
            <person name="Munoz J.F."/>
            <person name="Carranza S."/>
            <person name="Cuomo C.A."/>
            <person name="Martel A."/>
        </authorList>
    </citation>
    <scope>NUCLEOTIDE SEQUENCE [LARGE SCALE GENOMIC DNA]</scope>
    <source>
        <strain evidence="1 2">AMFP18/2</strain>
    </source>
</reference>
<evidence type="ECO:0000313" key="2">
    <source>
        <dbReference type="Proteomes" id="UP001648503"/>
    </source>
</evidence>
<name>A0ABQ8EXP6_9FUNG</name>
<evidence type="ECO:0000313" key="1">
    <source>
        <dbReference type="EMBL" id="KAH6586973.1"/>
    </source>
</evidence>
<dbReference type="Proteomes" id="UP001648503">
    <property type="component" value="Unassembled WGS sequence"/>
</dbReference>
<gene>
    <name evidence="1" type="ORF">BASA50_000022</name>
</gene>
<dbReference type="EMBL" id="JAFCIX010000569">
    <property type="protein sequence ID" value="KAH6586973.1"/>
    <property type="molecule type" value="Genomic_DNA"/>
</dbReference>
<comment type="caution">
    <text evidence="1">The sequence shown here is derived from an EMBL/GenBank/DDBJ whole genome shotgun (WGS) entry which is preliminary data.</text>
</comment>
<organism evidence="1 2">
    <name type="scientific">Batrachochytrium salamandrivorans</name>
    <dbReference type="NCBI Taxonomy" id="1357716"/>
    <lineage>
        <taxon>Eukaryota</taxon>
        <taxon>Fungi</taxon>
        <taxon>Fungi incertae sedis</taxon>
        <taxon>Chytridiomycota</taxon>
        <taxon>Chytridiomycota incertae sedis</taxon>
        <taxon>Chytridiomycetes</taxon>
        <taxon>Rhizophydiales</taxon>
        <taxon>Rhizophydiales incertae sedis</taxon>
        <taxon>Batrachochytrium</taxon>
    </lineage>
</organism>
<accession>A0ABQ8EXP6</accession>
<protein>
    <submittedName>
        <fullName evidence="1">Uncharacterized protein</fullName>
    </submittedName>
</protein>